<sequence>MFDLAALLPSAATKHPGSLFILDAPMEIAPRYGGSLSYRQMNEVVEATAVYLASQGVNKKDIVAVYKRQNPDILPLACAIARVGAIPAMISPELGSKEAAELVARLAPKFLITSEGMSVEHPRTVLAGEIAEGTSDRAASRSRLPSAPKPKAEEVYLITHTSGTTDLPKLVPQARRGTQMPITVQSAFAKALGIRETFALAMSFVHGRTFAAFATALRLGINVVLVSDPEADNALPLLAEQRPGLLETHPNMAMSWEAQLAVDPTPLANVRAILSTFDAIHPRTVRRLMDSSSRRSPMLFQSYGQTETGPISNKTYTRKNLLTADSRTVGHTFPIMTSVRILDEAGRRVPRGEVGRISVRSKGMGLDYLQESERFSSNFANGWWLMGDYGSVSRTGEVMMVDRGTDRLPGVHSVLRVEDHVTEAIQDIREVVLVGDDQQQFLTYTPYEGTTVSPERVLEAAGLRASDSLTVAEVDWRDIPMTSTWKVRRSVFLESLKSKDVSFSTQGGSI</sequence>
<name>A0A918XKT7_9ACTN</name>
<reference evidence="2 3" key="1">
    <citation type="journal article" date="2014" name="Int. J. Syst. Evol. Microbiol.">
        <title>Complete genome sequence of Corynebacterium casei LMG S-19264T (=DSM 44701T), isolated from a smear-ripened cheese.</title>
        <authorList>
            <consortium name="US DOE Joint Genome Institute (JGI-PGF)"/>
            <person name="Walter F."/>
            <person name="Albersmeier A."/>
            <person name="Kalinowski J."/>
            <person name="Ruckert C."/>
        </authorList>
    </citation>
    <scope>NUCLEOTIDE SEQUENCE [LARGE SCALE GENOMIC DNA]</scope>
    <source>
        <strain evidence="2 3">KCTC 19473</strain>
    </source>
</reference>
<gene>
    <name evidence="2" type="ORF">GCM10007147_42340</name>
</gene>
<organism evidence="2 3">
    <name type="scientific">Nocardiopsis kunsanensis</name>
    <dbReference type="NCBI Taxonomy" id="141693"/>
    <lineage>
        <taxon>Bacteria</taxon>
        <taxon>Bacillati</taxon>
        <taxon>Actinomycetota</taxon>
        <taxon>Actinomycetes</taxon>
        <taxon>Streptosporangiales</taxon>
        <taxon>Nocardiopsidaceae</taxon>
        <taxon>Nocardiopsis</taxon>
    </lineage>
</organism>
<feature type="domain" description="AMP-dependent synthetase/ligase" evidence="1">
    <location>
        <begin position="14"/>
        <end position="369"/>
    </location>
</feature>
<keyword evidence="3" id="KW-1185">Reference proteome</keyword>
<evidence type="ECO:0000313" key="2">
    <source>
        <dbReference type="EMBL" id="GHD35677.1"/>
    </source>
</evidence>
<dbReference type="PANTHER" id="PTHR43767">
    <property type="entry name" value="LONG-CHAIN-FATTY-ACID--COA LIGASE"/>
    <property type="match status" value="1"/>
</dbReference>
<dbReference type="Pfam" id="PF00501">
    <property type="entry name" value="AMP-binding"/>
    <property type="match status" value="1"/>
</dbReference>
<dbReference type="Gene3D" id="3.40.50.12780">
    <property type="entry name" value="N-terminal domain of ligase-like"/>
    <property type="match status" value="1"/>
</dbReference>
<comment type="caution">
    <text evidence="2">The sequence shown here is derived from an EMBL/GenBank/DDBJ whole genome shotgun (WGS) entry which is preliminary data.</text>
</comment>
<dbReference type="PANTHER" id="PTHR43767:SF1">
    <property type="entry name" value="NONRIBOSOMAL PEPTIDE SYNTHASE PES1 (EUROFUNG)-RELATED"/>
    <property type="match status" value="1"/>
</dbReference>
<dbReference type="RefSeq" id="WP_373295721.1">
    <property type="nucleotide sequence ID" value="NZ_BMXL01000035.1"/>
</dbReference>
<dbReference type="Proteomes" id="UP000654947">
    <property type="component" value="Unassembled WGS sequence"/>
</dbReference>
<dbReference type="GO" id="GO:0016874">
    <property type="term" value="F:ligase activity"/>
    <property type="evidence" value="ECO:0007669"/>
    <property type="project" value="UniProtKB-KW"/>
</dbReference>
<dbReference type="InterPro" id="IPR042099">
    <property type="entry name" value="ANL_N_sf"/>
</dbReference>
<dbReference type="AlphaFoldDB" id="A0A918XKT7"/>
<evidence type="ECO:0000259" key="1">
    <source>
        <dbReference type="Pfam" id="PF00501"/>
    </source>
</evidence>
<keyword evidence="2" id="KW-0436">Ligase</keyword>
<evidence type="ECO:0000313" key="3">
    <source>
        <dbReference type="Proteomes" id="UP000654947"/>
    </source>
</evidence>
<dbReference type="SUPFAM" id="SSF56801">
    <property type="entry name" value="Acetyl-CoA synthetase-like"/>
    <property type="match status" value="1"/>
</dbReference>
<dbReference type="InterPro" id="IPR000873">
    <property type="entry name" value="AMP-dep_synth/lig_dom"/>
</dbReference>
<proteinExistence type="predicted"/>
<protein>
    <submittedName>
        <fullName evidence="2">Fatty-acid-CoA ligase FadD</fullName>
    </submittedName>
</protein>
<dbReference type="InterPro" id="IPR050237">
    <property type="entry name" value="ATP-dep_AMP-bd_enzyme"/>
</dbReference>
<dbReference type="EMBL" id="BMXL01000035">
    <property type="protein sequence ID" value="GHD35677.1"/>
    <property type="molecule type" value="Genomic_DNA"/>
</dbReference>
<accession>A0A918XKT7</accession>